<name>A0A445MF87_ENSVE</name>
<dbReference type="Proteomes" id="UP000290560">
    <property type="component" value="Unassembled WGS sequence"/>
</dbReference>
<proteinExistence type="predicted"/>
<evidence type="ECO:0000259" key="1">
    <source>
        <dbReference type="Pfam" id="PF04685"/>
    </source>
</evidence>
<organism evidence="2">
    <name type="scientific">Ensete ventricosum</name>
    <name type="common">Abyssinian banana</name>
    <name type="synonym">Musa ensete</name>
    <dbReference type="NCBI Taxonomy" id="4639"/>
    <lineage>
        <taxon>Eukaryota</taxon>
        <taxon>Viridiplantae</taxon>
        <taxon>Streptophyta</taxon>
        <taxon>Embryophyta</taxon>
        <taxon>Tracheophyta</taxon>
        <taxon>Spermatophyta</taxon>
        <taxon>Magnoliopsida</taxon>
        <taxon>Liliopsida</taxon>
        <taxon>Zingiberales</taxon>
        <taxon>Musaceae</taxon>
        <taxon>Ensete</taxon>
    </lineage>
</organism>
<dbReference type="EMBL" id="KV875781">
    <property type="protein sequence ID" value="RZR72904.1"/>
    <property type="molecule type" value="Genomic_DNA"/>
</dbReference>
<dbReference type="InterPro" id="IPR052566">
    <property type="entry name" value="Non-lysos_glucosylceramidase"/>
</dbReference>
<dbReference type="GO" id="GO:0008422">
    <property type="term" value="F:beta-glucosidase activity"/>
    <property type="evidence" value="ECO:0007669"/>
    <property type="project" value="TreeGrafter"/>
</dbReference>
<accession>A0A445MF87</accession>
<dbReference type="PANTHER" id="PTHR12654:SF3">
    <property type="entry name" value="NON-LYSOSOMAL GLUCOSYLCERAMIDASE"/>
    <property type="match status" value="1"/>
</dbReference>
<sequence length="212" mass="23659">MWQIYMGYRLCRYFIEETAKGLVSYTSTNNGFCYCRLVSVEAIKAIFSAGNYSLDNVKRILCWPISSLFLMDYQLTNSGKSSADVTLLFTWAVITFSLAWACPKVKFPSGRTYNRYARACGLQPIVDEKKAQSVFENIYKFNVLKVKGGRRGAVNGIRPDGTMDMSAIQANEIWSGVTYAVAAAMIQEGMSETAFKTAEGIYETAWSHEGLG</sequence>
<dbReference type="PANTHER" id="PTHR12654">
    <property type="entry name" value="BILE ACID BETA-GLUCOSIDASE-RELATED"/>
    <property type="match status" value="1"/>
</dbReference>
<feature type="domain" description="Glycosyl-hydrolase family 116 catalytic region" evidence="1">
    <location>
        <begin position="116"/>
        <end position="210"/>
    </location>
</feature>
<dbReference type="AlphaFoldDB" id="A0A445MF87"/>
<evidence type="ECO:0000313" key="2">
    <source>
        <dbReference type="EMBL" id="RZR72904.1"/>
    </source>
</evidence>
<protein>
    <recommendedName>
        <fullName evidence="1">Glycosyl-hydrolase family 116 catalytic region domain-containing protein</fullName>
    </recommendedName>
</protein>
<gene>
    <name evidence="2" type="ORF">BHM03_00018459</name>
</gene>
<dbReference type="Pfam" id="PF04685">
    <property type="entry name" value="DUF608"/>
    <property type="match status" value="1"/>
</dbReference>
<reference evidence="2" key="1">
    <citation type="journal article" date="2018" name="Data Brief">
        <title>Genome sequence data from 17 accessions of Ensete ventricosum, a staple food crop for millions in Ethiopia.</title>
        <authorList>
            <person name="Yemataw Z."/>
            <person name="Muzemil S."/>
            <person name="Ambachew D."/>
            <person name="Tripathi L."/>
            <person name="Tesfaye K."/>
            <person name="Chala A."/>
            <person name="Farbos A."/>
            <person name="O'Neill P."/>
            <person name="Moore K."/>
            <person name="Grant M."/>
            <person name="Studholme D.J."/>
        </authorList>
    </citation>
    <scope>NUCLEOTIDE SEQUENCE [LARGE SCALE GENOMIC DNA]</scope>
    <source>
        <tissue evidence="2">Leaf</tissue>
    </source>
</reference>
<dbReference type="InterPro" id="IPR006775">
    <property type="entry name" value="GH116_catalytic"/>
</dbReference>